<reference evidence="1 2" key="1">
    <citation type="submission" date="2016-10" db="EMBL/GenBank/DDBJ databases">
        <title>Updated version of Genome Assembly of Janthinobacterium lividum ERGS5:01.</title>
        <authorList>
            <person name="Kumar R."/>
            <person name="Acharya V."/>
            <person name="Singh D."/>
        </authorList>
    </citation>
    <scope>NUCLEOTIDE SEQUENCE [LARGE SCALE GENOMIC DNA]</scope>
    <source>
        <strain evidence="1 2">ERGS5:01</strain>
    </source>
</reference>
<sequence>MKISARSSGGFAGLSEQYDIDTQAHPAGPGLEAALASSGFFTHQQAMDEQLGADIAQWQITVDAPTARHTIRFQDDGSAENARWQQLLTKIRGSA</sequence>
<dbReference type="Pfam" id="PF20242">
    <property type="entry name" value="Emfourin"/>
    <property type="match status" value="1"/>
</dbReference>
<name>A0A1E8PPX2_9BURK</name>
<comment type="caution">
    <text evidence="1">The sequence shown here is derived from an EMBL/GenBank/DDBJ whole genome shotgun (WGS) entry which is preliminary data.</text>
</comment>
<protein>
    <submittedName>
        <fullName evidence="1">Uncharacterized protein</fullName>
    </submittedName>
</protein>
<evidence type="ECO:0000313" key="2">
    <source>
        <dbReference type="Proteomes" id="UP000092634"/>
    </source>
</evidence>
<gene>
    <name evidence="1" type="ORF">BA896_004055</name>
</gene>
<organism evidence="1 2">
    <name type="scientific">Janthinobacterium lividum</name>
    <dbReference type="NCBI Taxonomy" id="29581"/>
    <lineage>
        <taxon>Bacteria</taxon>
        <taxon>Pseudomonadati</taxon>
        <taxon>Pseudomonadota</taxon>
        <taxon>Betaproteobacteria</taxon>
        <taxon>Burkholderiales</taxon>
        <taxon>Oxalobacteraceae</taxon>
        <taxon>Janthinobacterium</taxon>
    </lineage>
</organism>
<proteinExistence type="predicted"/>
<accession>A0A1E8PPX2</accession>
<dbReference type="EMBL" id="MAQB02000001">
    <property type="protein sequence ID" value="OFJ48271.1"/>
    <property type="molecule type" value="Genomic_DNA"/>
</dbReference>
<dbReference type="AlphaFoldDB" id="A0A1E8PPX2"/>
<evidence type="ECO:0000313" key="1">
    <source>
        <dbReference type="EMBL" id="OFJ48271.1"/>
    </source>
</evidence>
<dbReference type="Proteomes" id="UP000092634">
    <property type="component" value="Unassembled WGS sequence"/>
</dbReference>
<dbReference type="InterPro" id="IPR049457">
    <property type="entry name" value="Emfourin"/>
</dbReference>